<evidence type="ECO:0000313" key="3">
    <source>
        <dbReference type="WBParaSite" id="Gr19_v10_g14116.t1"/>
    </source>
</evidence>
<dbReference type="WBParaSite" id="Gr19_v10_g14116.t1">
    <property type="protein sequence ID" value="Gr19_v10_g14116.t1"/>
    <property type="gene ID" value="Gr19_v10_g14116"/>
</dbReference>
<keyword evidence="2" id="KW-1185">Reference proteome</keyword>
<feature type="transmembrane region" description="Helical" evidence="1">
    <location>
        <begin position="137"/>
        <end position="158"/>
    </location>
</feature>
<feature type="transmembrane region" description="Helical" evidence="1">
    <location>
        <begin position="6"/>
        <end position="26"/>
    </location>
</feature>
<name>A0A914H6E5_GLORO</name>
<dbReference type="AlphaFoldDB" id="A0A914H6E5"/>
<accession>A0A914H6E5</accession>
<sequence>MIDQYFFYSAKMAVVFFILVISSATLEAYQRNEKDKFFDLMTAIGEDFGGEFHEAEKALELDLNATNSFLERLHKFATRELVTKVKNGEFACKEATENSAFKEAIKTILGQNMRNLLKAIVVPKQSKTMIDKMIDQYFFYSAKMAVVFFILVISSATLEAYQRNEKDKFFDLMTAIGEDFGGEFHEAEKALELDLNATNSFLERLHKFATRELVTKVKNGEFAIGGIEHF</sequence>
<proteinExistence type="predicted"/>
<organism evidence="2 3">
    <name type="scientific">Globodera rostochiensis</name>
    <name type="common">Golden nematode worm</name>
    <name type="synonym">Heterodera rostochiensis</name>
    <dbReference type="NCBI Taxonomy" id="31243"/>
    <lineage>
        <taxon>Eukaryota</taxon>
        <taxon>Metazoa</taxon>
        <taxon>Ecdysozoa</taxon>
        <taxon>Nematoda</taxon>
        <taxon>Chromadorea</taxon>
        <taxon>Rhabditida</taxon>
        <taxon>Tylenchina</taxon>
        <taxon>Tylenchomorpha</taxon>
        <taxon>Tylenchoidea</taxon>
        <taxon>Heteroderidae</taxon>
        <taxon>Heteroderinae</taxon>
        <taxon>Globodera</taxon>
    </lineage>
</organism>
<keyword evidence="1" id="KW-1133">Transmembrane helix</keyword>
<dbReference type="Proteomes" id="UP000887572">
    <property type="component" value="Unplaced"/>
</dbReference>
<keyword evidence="1" id="KW-0472">Membrane</keyword>
<evidence type="ECO:0000256" key="1">
    <source>
        <dbReference type="SAM" id="Phobius"/>
    </source>
</evidence>
<reference evidence="3" key="1">
    <citation type="submission" date="2022-11" db="UniProtKB">
        <authorList>
            <consortium name="WormBaseParasite"/>
        </authorList>
    </citation>
    <scope>IDENTIFICATION</scope>
</reference>
<protein>
    <submittedName>
        <fullName evidence="3">Uncharacterized protein</fullName>
    </submittedName>
</protein>
<evidence type="ECO:0000313" key="2">
    <source>
        <dbReference type="Proteomes" id="UP000887572"/>
    </source>
</evidence>
<keyword evidence="1" id="KW-0812">Transmembrane</keyword>